<name>A0AAD6RWI2_9AGAR</name>
<feature type="compositionally biased region" description="Polar residues" evidence="1">
    <location>
        <begin position="283"/>
        <end position="295"/>
    </location>
</feature>
<evidence type="ECO:0000313" key="2">
    <source>
        <dbReference type="EMBL" id="KAJ7016247.1"/>
    </source>
</evidence>
<sequence length="554" mass="58836">MQPNCSLTNHSIEAFDETRGQVHWIQTQLNAIQVNLACSGFKITSHLPSFNSVPLNSNSAHQIHSILPSQTHKIITRTSLHGTNASFAPDSLDETKIESSLITLPRILAVSNLRALHFSNPRIHSRLLTDMACTDSEAEAGWNESVQNPARTPVHTRGLDADAHVCGCAHGTDLAPGARSTRINSRVCGGAAVCGKGGERRENGREGDGDSAGAGAASSATIWVDTRAECEFGRTAGAFSPRLHGGGVQGRGDEDGVGWVRVEMRKEMRHVVDDEQHMRESACTETRPTRISASKQDVRCAASPPSASLRRRQLVPSRIDSTARAGAGTTRDRVVGEGGDEEDGGDEGDGFQHGAHTKSSAVCTRLNERRGCAAVYARGRRAGEGDDVIGGRRVGVGRSRSSELGPLAIQQAIPADRTPAVAAHRAQLVRADMCLCATHAPEPPHEPPGHALEPADDACGIGGRVLGLRRGRAKDNVRGHADTKLDVGACGGGGEAAGEEGEELREVVRCYYYYSYPGSARQGHASVGGAEKLVGKATKNPEMVEKGQERKEIV</sequence>
<dbReference type="EMBL" id="JARJCM010000551">
    <property type="protein sequence ID" value="KAJ7016247.1"/>
    <property type="molecule type" value="Genomic_DNA"/>
</dbReference>
<feature type="compositionally biased region" description="Acidic residues" evidence="1">
    <location>
        <begin position="338"/>
        <end position="349"/>
    </location>
</feature>
<reference evidence="2" key="1">
    <citation type="submission" date="2023-03" db="EMBL/GenBank/DDBJ databases">
        <title>Massive genome expansion in bonnet fungi (Mycena s.s.) driven by repeated elements and novel gene families across ecological guilds.</title>
        <authorList>
            <consortium name="Lawrence Berkeley National Laboratory"/>
            <person name="Harder C.B."/>
            <person name="Miyauchi S."/>
            <person name="Viragh M."/>
            <person name="Kuo A."/>
            <person name="Thoen E."/>
            <person name="Andreopoulos B."/>
            <person name="Lu D."/>
            <person name="Skrede I."/>
            <person name="Drula E."/>
            <person name="Henrissat B."/>
            <person name="Morin E."/>
            <person name="Kohler A."/>
            <person name="Barry K."/>
            <person name="LaButti K."/>
            <person name="Morin E."/>
            <person name="Salamov A."/>
            <person name="Lipzen A."/>
            <person name="Mereny Z."/>
            <person name="Hegedus B."/>
            <person name="Baldrian P."/>
            <person name="Stursova M."/>
            <person name="Weitz H."/>
            <person name="Taylor A."/>
            <person name="Grigoriev I.V."/>
            <person name="Nagy L.G."/>
            <person name="Martin F."/>
            <person name="Kauserud H."/>
        </authorList>
    </citation>
    <scope>NUCLEOTIDE SEQUENCE</scope>
    <source>
        <strain evidence="2">CBHHK200</strain>
    </source>
</reference>
<dbReference type="AlphaFoldDB" id="A0AAD6RWI2"/>
<gene>
    <name evidence="2" type="ORF">C8F04DRAFT_1202816</name>
</gene>
<comment type="caution">
    <text evidence="2">The sequence shown here is derived from an EMBL/GenBank/DDBJ whole genome shotgun (WGS) entry which is preliminary data.</text>
</comment>
<protein>
    <submittedName>
        <fullName evidence="2">Uncharacterized protein</fullName>
    </submittedName>
</protein>
<feature type="compositionally biased region" description="Basic and acidic residues" evidence="1">
    <location>
        <begin position="197"/>
        <end position="208"/>
    </location>
</feature>
<evidence type="ECO:0000256" key="1">
    <source>
        <dbReference type="SAM" id="MobiDB-lite"/>
    </source>
</evidence>
<feature type="region of interest" description="Disordered" evidence="1">
    <location>
        <begin position="275"/>
        <end position="356"/>
    </location>
</feature>
<organism evidence="2 3">
    <name type="scientific">Mycena alexandri</name>
    <dbReference type="NCBI Taxonomy" id="1745969"/>
    <lineage>
        <taxon>Eukaryota</taxon>
        <taxon>Fungi</taxon>
        <taxon>Dikarya</taxon>
        <taxon>Basidiomycota</taxon>
        <taxon>Agaricomycotina</taxon>
        <taxon>Agaricomycetes</taxon>
        <taxon>Agaricomycetidae</taxon>
        <taxon>Agaricales</taxon>
        <taxon>Marasmiineae</taxon>
        <taxon>Mycenaceae</taxon>
        <taxon>Mycena</taxon>
    </lineage>
</organism>
<keyword evidence="3" id="KW-1185">Reference proteome</keyword>
<feature type="region of interest" description="Disordered" evidence="1">
    <location>
        <begin position="194"/>
        <end position="217"/>
    </location>
</feature>
<proteinExistence type="predicted"/>
<dbReference type="Proteomes" id="UP001218188">
    <property type="component" value="Unassembled WGS sequence"/>
</dbReference>
<accession>A0AAD6RWI2</accession>
<evidence type="ECO:0000313" key="3">
    <source>
        <dbReference type="Proteomes" id="UP001218188"/>
    </source>
</evidence>